<dbReference type="Pfam" id="PF07992">
    <property type="entry name" value="Pyr_redox_2"/>
    <property type="match status" value="1"/>
</dbReference>
<evidence type="ECO:0000313" key="3">
    <source>
        <dbReference type="Proteomes" id="UP001595821"/>
    </source>
</evidence>
<dbReference type="InterPro" id="IPR036188">
    <property type="entry name" value="FAD/NAD-bd_sf"/>
</dbReference>
<sequence length="392" mass="44172">MDNIVVLGAGSGGAMTANILRRKLDRDEAHVTIVDKSTKHFYQPSFYLVPFGYLDPDQSRDVRDIMHSDVEFVHDAVAGVDPDAQTVELEETDDLEYDYLVVATGHRLAPDATPGMVEAWEGPDHVYPFYHYEAALEMKEGLEEFDGGTFVVTQPNTPIKCPGAPLKMTMLADDYFRRRGIRDDVEVIMTRNAEHHFGVQPYREKLYELWDERDIQFEANFSVEEIDPDAGVIHAADGREIDYDFYAPVSPQFGQEAITENSPLTEGDDENDGQYVTIDQYTLQHTEYDDVFALGDCENAPHSKTAAAARKEAHIVSKNLVSAMNDEPLRAEYSGYAACPLLTEKGKAMMAEFDYEDSISAPVNSKLNWILDVNILPSVYWDAWMRGYDPLP</sequence>
<dbReference type="SUPFAM" id="SSF51905">
    <property type="entry name" value="FAD/NAD(P)-binding domain"/>
    <property type="match status" value="2"/>
</dbReference>
<dbReference type="Proteomes" id="UP001595821">
    <property type="component" value="Unassembled WGS sequence"/>
</dbReference>
<dbReference type="PANTHER" id="PTHR10632">
    <property type="entry name" value="SULFIDE:QUINONE OXIDOREDUCTASE"/>
    <property type="match status" value="1"/>
</dbReference>
<dbReference type="InterPro" id="IPR023753">
    <property type="entry name" value="FAD/NAD-binding_dom"/>
</dbReference>
<accession>A0ABD5P2P6</accession>
<dbReference type="GO" id="GO:0016491">
    <property type="term" value="F:oxidoreductase activity"/>
    <property type="evidence" value="ECO:0007669"/>
    <property type="project" value="UniProtKB-KW"/>
</dbReference>
<feature type="domain" description="FAD/NAD(P)-binding" evidence="1">
    <location>
        <begin position="3"/>
        <end position="116"/>
    </location>
</feature>
<reference evidence="2 3" key="1">
    <citation type="journal article" date="2014" name="Int. J. Syst. Evol. Microbiol.">
        <title>Complete genome sequence of Corynebacterium casei LMG S-19264T (=DSM 44701T), isolated from a smear-ripened cheese.</title>
        <authorList>
            <consortium name="US DOE Joint Genome Institute (JGI-PGF)"/>
            <person name="Walter F."/>
            <person name="Albersmeier A."/>
            <person name="Kalinowski J."/>
            <person name="Ruckert C."/>
        </authorList>
    </citation>
    <scope>NUCLEOTIDE SEQUENCE [LARGE SCALE GENOMIC DNA]</scope>
    <source>
        <strain evidence="2 3">IBRC-M 10912</strain>
    </source>
</reference>
<protein>
    <submittedName>
        <fullName evidence="2">NAD(P)/FAD-dependent oxidoreductase</fullName>
        <ecNumber evidence="2">1.6.5.-</ecNumber>
    </submittedName>
</protein>
<dbReference type="EMBL" id="JBHSDJ010000118">
    <property type="protein sequence ID" value="MFC4248221.1"/>
    <property type="molecule type" value="Genomic_DNA"/>
</dbReference>
<organism evidence="2 3">
    <name type="scientific">Natribaculum luteum</name>
    <dbReference type="NCBI Taxonomy" id="1586232"/>
    <lineage>
        <taxon>Archaea</taxon>
        <taxon>Methanobacteriati</taxon>
        <taxon>Methanobacteriota</taxon>
        <taxon>Stenosarchaea group</taxon>
        <taxon>Halobacteria</taxon>
        <taxon>Halobacteriales</taxon>
        <taxon>Natrialbaceae</taxon>
        <taxon>Natribaculum</taxon>
    </lineage>
</organism>
<dbReference type="EC" id="1.6.5.-" evidence="2"/>
<name>A0ABD5P2P6_9EURY</name>
<dbReference type="RefSeq" id="WP_265781586.1">
    <property type="nucleotide sequence ID" value="NZ_JBHSDJ010000118.1"/>
</dbReference>
<keyword evidence="2" id="KW-0560">Oxidoreductase</keyword>
<evidence type="ECO:0000259" key="1">
    <source>
        <dbReference type="Pfam" id="PF07992"/>
    </source>
</evidence>
<gene>
    <name evidence="2" type="ORF">ACFOZ7_15005</name>
</gene>
<evidence type="ECO:0000313" key="2">
    <source>
        <dbReference type="EMBL" id="MFC4248221.1"/>
    </source>
</evidence>
<dbReference type="Gene3D" id="3.50.50.60">
    <property type="entry name" value="FAD/NAD(P)-binding domain"/>
    <property type="match status" value="2"/>
</dbReference>
<comment type="caution">
    <text evidence="2">The sequence shown here is derived from an EMBL/GenBank/DDBJ whole genome shotgun (WGS) entry which is preliminary data.</text>
</comment>
<dbReference type="InterPro" id="IPR015904">
    <property type="entry name" value="Sulphide_quinone_reductase"/>
</dbReference>
<dbReference type="PANTHER" id="PTHR10632:SF2">
    <property type="entry name" value="SULFIDE:QUINONE OXIDOREDUCTASE, MITOCHONDRIAL"/>
    <property type="match status" value="1"/>
</dbReference>
<dbReference type="AlphaFoldDB" id="A0ABD5P2P6"/>
<proteinExistence type="predicted"/>